<dbReference type="GeneID" id="107908214"/>
<dbReference type="Proteomes" id="UP000818029">
    <property type="component" value="Chromosome D02"/>
</dbReference>
<dbReference type="Pfam" id="PF03168">
    <property type="entry name" value="LEA_2"/>
    <property type="match status" value="1"/>
</dbReference>
<comment type="subcellular location">
    <subcellularLocation>
        <location evidence="1">Membrane</location>
        <topology evidence="1">Single-pass membrane protein</topology>
    </subcellularLocation>
</comment>
<dbReference type="InterPro" id="IPR004864">
    <property type="entry name" value="LEA_2"/>
</dbReference>
<protein>
    <submittedName>
        <fullName evidence="8">NDR1/HIN1-like protein 6</fullName>
    </submittedName>
</protein>
<keyword evidence="4 5" id="KW-0472">Membrane</keyword>
<organism evidence="7 8">
    <name type="scientific">Gossypium hirsutum</name>
    <name type="common">Upland cotton</name>
    <name type="synonym">Gossypium mexicanum</name>
    <dbReference type="NCBI Taxonomy" id="3635"/>
    <lineage>
        <taxon>Eukaryota</taxon>
        <taxon>Viridiplantae</taxon>
        <taxon>Streptophyta</taxon>
        <taxon>Embryophyta</taxon>
        <taxon>Tracheophyta</taxon>
        <taxon>Spermatophyta</taxon>
        <taxon>Magnoliopsida</taxon>
        <taxon>eudicotyledons</taxon>
        <taxon>Gunneridae</taxon>
        <taxon>Pentapetalae</taxon>
        <taxon>rosids</taxon>
        <taxon>malvids</taxon>
        <taxon>Malvales</taxon>
        <taxon>Malvaceae</taxon>
        <taxon>Malvoideae</taxon>
        <taxon>Gossypium</taxon>
    </lineage>
</organism>
<name>A0A1U8JKX7_GOSHI</name>
<reference evidence="7" key="1">
    <citation type="journal article" date="2020" name="Nat. Genet.">
        <title>Genomic diversifications of five Gossypium allopolyploid species and their impact on cotton improvement.</title>
        <authorList>
            <person name="Chen Z.J."/>
            <person name="Sreedasyam A."/>
            <person name="Ando A."/>
            <person name="Song Q."/>
            <person name="De Santiago L.M."/>
            <person name="Hulse-Kemp A.M."/>
            <person name="Ding M."/>
            <person name="Ye W."/>
            <person name="Kirkbride R.C."/>
            <person name="Jenkins J."/>
            <person name="Plott C."/>
            <person name="Lovell J."/>
            <person name="Lin Y.M."/>
            <person name="Vaughn R."/>
            <person name="Liu B."/>
            <person name="Simpson S."/>
            <person name="Scheffler B.E."/>
            <person name="Wen L."/>
            <person name="Saski C.A."/>
            <person name="Grover C.E."/>
            <person name="Hu G."/>
            <person name="Conover J.L."/>
            <person name="Carlson J.W."/>
            <person name="Shu S."/>
            <person name="Boston L.B."/>
            <person name="Williams M."/>
            <person name="Peterson D.G."/>
            <person name="McGee K."/>
            <person name="Jones D.C."/>
            <person name="Wendel J.F."/>
            <person name="Stelly D.M."/>
            <person name="Grimwood J."/>
            <person name="Schmutz J."/>
        </authorList>
    </citation>
    <scope>NUCLEOTIDE SEQUENCE [LARGE SCALE GENOMIC DNA]</scope>
    <source>
        <strain evidence="7">cv. TM-1</strain>
    </source>
</reference>
<evidence type="ECO:0000313" key="7">
    <source>
        <dbReference type="Proteomes" id="UP000818029"/>
    </source>
</evidence>
<proteinExistence type="predicted"/>
<dbReference type="PaxDb" id="3635-A0A1U8JKX7"/>
<keyword evidence="2 5" id="KW-0812">Transmembrane</keyword>
<evidence type="ECO:0000256" key="4">
    <source>
        <dbReference type="ARBA" id="ARBA00023136"/>
    </source>
</evidence>
<evidence type="ECO:0000256" key="5">
    <source>
        <dbReference type="SAM" id="Phobius"/>
    </source>
</evidence>
<keyword evidence="7" id="KW-1185">Reference proteome</keyword>
<evidence type="ECO:0000256" key="1">
    <source>
        <dbReference type="ARBA" id="ARBA00004167"/>
    </source>
</evidence>
<evidence type="ECO:0000256" key="2">
    <source>
        <dbReference type="ARBA" id="ARBA00022692"/>
    </source>
</evidence>
<feature type="transmembrane region" description="Helical" evidence="5">
    <location>
        <begin position="51"/>
        <end position="81"/>
    </location>
</feature>
<dbReference type="InterPro" id="IPR044839">
    <property type="entry name" value="NDR1-like"/>
</dbReference>
<evidence type="ECO:0000256" key="3">
    <source>
        <dbReference type="ARBA" id="ARBA00022989"/>
    </source>
</evidence>
<gene>
    <name evidence="8" type="primary">LOC107908214</name>
</gene>
<dbReference type="SUPFAM" id="SSF117070">
    <property type="entry name" value="LEA14-like"/>
    <property type="match status" value="1"/>
</dbReference>
<evidence type="ECO:0000259" key="6">
    <source>
        <dbReference type="Pfam" id="PF03168"/>
    </source>
</evidence>
<dbReference type="PANTHER" id="PTHR31234">
    <property type="entry name" value="LATE EMBRYOGENESIS ABUNDANT (LEA) HYDROXYPROLINE-RICH GLYCOPROTEIN FAMILY"/>
    <property type="match status" value="1"/>
</dbReference>
<dbReference type="KEGG" id="ghi:107908214"/>
<feature type="domain" description="Late embryogenesis abundant protein LEA-2 subgroup" evidence="6">
    <location>
        <begin position="113"/>
        <end position="198"/>
    </location>
</feature>
<dbReference type="OrthoDB" id="967315at2759"/>
<sequence length="240" mass="27656">MGIQYQPYHAHVPDQAHYYGQPQPYYYPPPHPGQKPVPRYHKEQRGSGTKWCLRCVCCCCCCFLLFILCLVGAMAFFILYYNPQKPNYDVKEFAVKSFNLNDNTLETDFKVSVEADNPNDKISILYEKGSMFDVSYQGTRICSGSGPEFQQPTKNVTMLNISLEGKNDLNSNVKDSFIEDQKNGKIPLDIHIYVPIKFALENSKSKIIDVMMKCYIEVDSLKRDKKSKILNKICHYKVNF</sequence>
<dbReference type="GO" id="GO:0098542">
    <property type="term" value="P:defense response to other organism"/>
    <property type="evidence" value="ECO:0007669"/>
    <property type="project" value="InterPro"/>
</dbReference>
<dbReference type="STRING" id="3635.A0A1U8JKX7"/>
<keyword evidence="3 5" id="KW-1133">Transmembrane helix</keyword>
<dbReference type="OMA" id="KICHYKV"/>
<dbReference type="GO" id="GO:0005886">
    <property type="term" value="C:plasma membrane"/>
    <property type="evidence" value="ECO:0007669"/>
    <property type="project" value="TreeGrafter"/>
</dbReference>
<evidence type="ECO:0000313" key="8">
    <source>
        <dbReference type="RefSeq" id="XP_016690945.1"/>
    </source>
</evidence>
<reference evidence="8" key="2">
    <citation type="submission" date="2025-08" db="UniProtKB">
        <authorList>
            <consortium name="RefSeq"/>
        </authorList>
    </citation>
    <scope>IDENTIFICATION</scope>
</reference>
<dbReference type="PANTHER" id="PTHR31234:SF72">
    <property type="entry name" value="NDR1_HIN1-LIKE PROTEIN 6"/>
    <property type="match status" value="1"/>
</dbReference>
<dbReference type="Gene3D" id="2.60.40.1820">
    <property type="match status" value="1"/>
</dbReference>
<dbReference type="AlphaFoldDB" id="A0A1U8JKX7"/>
<accession>A0A1U8JKX7</accession>
<dbReference type="RefSeq" id="XP_016690945.1">
    <property type="nucleotide sequence ID" value="XM_016835456.2"/>
</dbReference>